<gene>
    <name evidence="8" type="ORF">PG996_007420</name>
</gene>
<keyword evidence="9" id="KW-1185">Reference proteome</keyword>
<keyword evidence="4 6" id="KW-0472">Membrane</keyword>
<evidence type="ECO:0000313" key="8">
    <source>
        <dbReference type="EMBL" id="KAK8068308.1"/>
    </source>
</evidence>
<accession>A0ABR1VAT2</accession>
<sequence>MSAGSRNDSFSGVPPAPDPLAQLSDSLDDTDLWKVILAIGVIFITVSAVFVVIRFGTRLKLALGLHLEDWEAVGIAAWAVEYEMSARRIVVDPGSDILTSLFTAAELKAMVALLLLISIANGLAKVSILYFFLRLFGTLRWARYFCHALLATTIAVYLAYEIAILAICIPAPGEHWDVMPVLARINHSLQPTVFLGVYNVLFDVTMLVLPLVIVARLQMQPERKRGLAVVFLVGFLIVVASVVGLAYRIIAVIPSRAMESRNQANVSITSYAEIFGTVSVSCAPASLSFWTKIVIKSPLYARLRLRREEGTKHIALDDL</sequence>
<comment type="subcellular location">
    <subcellularLocation>
        <location evidence="1">Membrane</location>
        <topology evidence="1">Multi-pass membrane protein</topology>
    </subcellularLocation>
</comment>
<feature type="transmembrane region" description="Helical" evidence="6">
    <location>
        <begin position="193"/>
        <end position="215"/>
    </location>
</feature>
<comment type="caution">
    <text evidence="8">The sequence shown here is derived from an EMBL/GenBank/DDBJ whole genome shotgun (WGS) entry which is preliminary data.</text>
</comment>
<evidence type="ECO:0000256" key="1">
    <source>
        <dbReference type="ARBA" id="ARBA00004141"/>
    </source>
</evidence>
<protein>
    <recommendedName>
        <fullName evidence="7">Rhodopsin domain-containing protein</fullName>
    </recommendedName>
</protein>
<reference evidence="8 9" key="1">
    <citation type="submission" date="2023-01" db="EMBL/GenBank/DDBJ databases">
        <title>Analysis of 21 Apiospora genomes using comparative genomics revels a genus with tremendous synthesis potential of carbohydrate active enzymes and secondary metabolites.</title>
        <authorList>
            <person name="Sorensen T."/>
        </authorList>
    </citation>
    <scope>NUCLEOTIDE SEQUENCE [LARGE SCALE GENOMIC DNA]</scope>
    <source>
        <strain evidence="8 9">CBS 83171</strain>
    </source>
</reference>
<feature type="transmembrane region" description="Helical" evidence="6">
    <location>
        <begin position="227"/>
        <end position="250"/>
    </location>
</feature>
<evidence type="ECO:0000313" key="9">
    <source>
        <dbReference type="Proteomes" id="UP001446871"/>
    </source>
</evidence>
<feature type="domain" description="Rhodopsin" evidence="7">
    <location>
        <begin position="53"/>
        <end position="286"/>
    </location>
</feature>
<dbReference type="EMBL" id="JAQQWM010000004">
    <property type="protein sequence ID" value="KAK8068308.1"/>
    <property type="molecule type" value="Genomic_DNA"/>
</dbReference>
<organism evidence="8 9">
    <name type="scientific">Apiospora saccharicola</name>
    <dbReference type="NCBI Taxonomy" id="335842"/>
    <lineage>
        <taxon>Eukaryota</taxon>
        <taxon>Fungi</taxon>
        <taxon>Dikarya</taxon>
        <taxon>Ascomycota</taxon>
        <taxon>Pezizomycotina</taxon>
        <taxon>Sordariomycetes</taxon>
        <taxon>Xylariomycetidae</taxon>
        <taxon>Amphisphaeriales</taxon>
        <taxon>Apiosporaceae</taxon>
        <taxon>Apiospora</taxon>
    </lineage>
</organism>
<comment type="similarity">
    <text evidence="5">Belongs to the SAT4 family.</text>
</comment>
<feature type="transmembrane region" description="Helical" evidence="6">
    <location>
        <begin position="145"/>
        <end position="173"/>
    </location>
</feature>
<name>A0ABR1VAT2_9PEZI</name>
<keyword evidence="3 6" id="KW-1133">Transmembrane helix</keyword>
<feature type="transmembrane region" description="Helical" evidence="6">
    <location>
        <begin position="109"/>
        <end position="133"/>
    </location>
</feature>
<evidence type="ECO:0000256" key="2">
    <source>
        <dbReference type="ARBA" id="ARBA00022692"/>
    </source>
</evidence>
<evidence type="ECO:0000256" key="4">
    <source>
        <dbReference type="ARBA" id="ARBA00023136"/>
    </source>
</evidence>
<keyword evidence="2 6" id="KW-0812">Transmembrane</keyword>
<dbReference type="InterPro" id="IPR052337">
    <property type="entry name" value="SAT4-like"/>
</dbReference>
<dbReference type="InterPro" id="IPR049326">
    <property type="entry name" value="Rhodopsin_dom_fungi"/>
</dbReference>
<dbReference type="Proteomes" id="UP001446871">
    <property type="component" value="Unassembled WGS sequence"/>
</dbReference>
<evidence type="ECO:0000256" key="5">
    <source>
        <dbReference type="ARBA" id="ARBA00038359"/>
    </source>
</evidence>
<feature type="transmembrane region" description="Helical" evidence="6">
    <location>
        <begin position="32"/>
        <end position="53"/>
    </location>
</feature>
<evidence type="ECO:0000256" key="6">
    <source>
        <dbReference type="SAM" id="Phobius"/>
    </source>
</evidence>
<dbReference type="PANTHER" id="PTHR33048:SF146">
    <property type="entry name" value="INTEGRAL MEMBRANE PROTEIN"/>
    <property type="match status" value="1"/>
</dbReference>
<dbReference type="PANTHER" id="PTHR33048">
    <property type="entry name" value="PTH11-LIKE INTEGRAL MEMBRANE PROTEIN (AFU_ORTHOLOGUE AFUA_5G11245)"/>
    <property type="match status" value="1"/>
</dbReference>
<proteinExistence type="inferred from homology"/>
<dbReference type="Pfam" id="PF20684">
    <property type="entry name" value="Fung_rhodopsin"/>
    <property type="match status" value="1"/>
</dbReference>
<evidence type="ECO:0000259" key="7">
    <source>
        <dbReference type="Pfam" id="PF20684"/>
    </source>
</evidence>
<evidence type="ECO:0000256" key="3">
    <source>
        <dbReference type="ARBA" id="ARBA00022989"/>
    </source>
</evidence>